<evidence type="ECO:0008006" key="4">
    <source>
        <dbReference type="Google" id="ProtNLM"/>
    </source>
</evidence>
<accession>A0A7W8G8I7</accession>
<proteinExistence type="predicted"/>
<gene>
    <name evidence="2" type="ORF">HNP76_001167</name>
</gene>
<comment type="caution">
    <text evidence="2">The sequence shown here is derived from an EMBL/GenBank/DDBJ whole genome shotgun (WGS) entry which is preliminary data.</text>
</comment>
<keyword evidence="3" id="KW-1185">Reference proteome</keyword>
<sequence>MHLKKLKKLILFTLAGGFFVSCSQTVDSMTEDYNSVFTLTNSSQASQSENSKNPSIHDADFNQANMLTGPYTVRTYSTLCLIAPSDAERYEWTVLPLQGNGLSKDSASVTICKNQQLNLYLSESSLPVWTEYALTLTAYAGDGSKYTDTATLWVVPE</sequence>
<dbReference type="PROSITE" id="PS51257">
    <property type="entry name" value="PROKAR_LIPOPROTEIN"/>
    <property type="match status" value="1"/>
</dbReference>
<keyword evidence="1" id="KW-0732">Signal</keyword>
<dbReference type="EMBL" id="JACHFQ010000003">
    <property type="protein sequence ID" value="MBB5225810.1"/>
    <property type="molecule type" value="Genomic_DNA"/>
</dbReference>
<protein>
    <recommendedName>
        <fullName evidence="4">Lipoprotein</fullName>
    </recommendedName>
</protein>
<reference evidence="2 3" key="1">
    <citation type="submission" date="2020-08" db="EMBL/GenBank/DDBJ databases">
        <title>Genomic Encyclopedia of Type Strains, Phase IV (KMG-IV): sequencing the most valuable type-strain genomes for metagenomic binning, comparative biology and taxonomic classification.</title>
        <authorList>
            <person name="Goeker M."/>
        </authorList>
    </citation>
    <scope>NUCLEOTIDE SEQUENCE [LARGE SCALE GENOMIC DNA]</scope>
    <source>
        <strain evidence="2 3">DSM 103462</strain>
    </source>
</reference>
<dbReference type="Proteomes" id="UP000518887">
    <property type="component" value="Unassembled WGS sequence"/>
</dbReference>
<dbReference type="AlphaFoldDB" id="A0A7W8G8I7"/>
<feature type="chain" id="PRO_5031173495" description="Lipoprotein" evidence="1">
    <location>
        <begin position="24"/>
        <end position="157"/>
    </location>
</feature>
<name>A0A7W8G8I7_9SPIR</name>
<dbReference type="RefSeq" id="WP_206173034.1">
    <property type="nucleotide sequence ID" value="NZ_CP031518.1"/>
</dbReference>
<feature type="signal peptide" evidence="1">
    <location>
        <begin position="1"/>
        <end position="23"/>
    </location>
</feature>
<evidence type="ECO:0000256" key="1">
    <source>
        <dbReference type="SAM" id="SignalP"/>
    </source>
</evidence>
<organism evidence="2 3">
    <name type="scientific">Treponema ruminis</name>
    <dbReference type="NCBI Taxonomy" id="744515"/>
    <lineage>
        <taxon>Bacteria</taxon>
        <taxon>Pseudomonadati</taxon>
        <taxon>Spirochaetota</taxon>
        <taxon>Spirochaetia</taxon>
        <taxon>Spirochaetales</taxon>
        <taxon>Treponemataceae</taxon>
        <taxon>Treponema</taxon>
    </lineage>
</organism>
<evidence type="ECO:0000313" key="3">
    <source>
        <dbReference type="Proteomes" id="UP000518887"/>
    </source>
</evidence>
<evidence type="ECO:0000313" key="2">
    <source>
        <dbReference type="EMBL" id="MBB5225810.1"/>
    </source>
</evidence>